<dbReference type="AlphaFoldDB" id="A0AA40ASI8"/>
<organism evidence="2 3">
    <name type="scientific">Apiosordaria backusii</name>
    <dbReference type="NCBI Taxonomy" id="314023"/>
    <lineage>
        <taxon>Eukaryota</taxon>
        <taxon>Fungi</taxon>
        <taxon>Dikarya</taxon>
        <taxon>Ascomycota</taxon>
        <taxon>Pezizomycotina</taxon>
        <taxon>Sordariomycetes</taxon>
        <taxon>Sordariomycetidae</taxon>
        <taxon>Sordariales</taxon>
        <taxon>Lasiosphaeriaceae</taxon>
        <taxon>Apiosordaria</taxon>
    </lineage>
</organism>
<proteinExistence type="predicted"/>
<comment type="caution">
    <text evidence="2">The sequence shown here is derived from an EMBL/GenBank/DDBJ whole genome shotgun (WGS) entry which is preliminary data.</text>
</comment>
<dbReference type="Proteomes" id="UP001172159">
    <property type="component" value="Unassembled WGS sequence"/>
</dbReference>
<evidence type="ECO:0000313" key="2">
    <source>
        <dbReference type="EMBL" id="KAK0721225.1"/>
    </source>
</evidence>
<name>A0AA40ASI8_9PEZI</name>
<feature type="region of interest" description="Disordered" evidence="1">
    <location>
        <begin position="52"/>
        <end position="106"/>
    </location>
</feature>
<gene>
    <name evidence="2" type="ORF">B0T21DRAFT_294577</name>
</gene>
<evidence type="ECO:0000256" key="1">
    <source>
        <dbReference type="SAM" id="MobiDB-lite"/>
    </source>
</evidence>
<evidence type="ECO:0000313" key="3">
    <source>
        <dbReference type="Proteomes" id="UP001172159"/>
    </source>
</evidence>
<protein>
    <submittedName>
        <fullName evidence="2">Uncharacterized protein</fullName>
    </submittedName>
</protein>
<sequence length="106" mass="11931">MPCAHQLLPRLVANEVLTKEDFHPFWWLNRSLQDEFPILRIQDPDIVKVLKGRPKDDGPFAGPVTKLEVPSSTTPTVLQLDATPPVPASRANPRPTKSSIRRTRSQ</sequence>
<keyword evidence="3" id="KW-1185">Reference proteome</keyword>
<dbReference type="EMBL" id="JAUKTV010000012">
    <property type="protein sequence ID" value="KAK0721225.1"/>
    <property type="molecule type" value="Genomic_DNA"/>
</dbReference>
<reference evidence="2" key="1">
    <citation type="submission" date="2023-06" db="EMBL/GenBank/DDBJ databases">
        <title>Genome-scale phylogeny and comparative genomics of the fungal order Sordariales.</title>
        <authorList>
            <consortium name="Lawrence Berkeley National Laboratory"/>
            <person name="Hensen N."/>
            <person name="Bonometti L."/>
            <person name="Westerberg I."/>
            <person name="Brannstrom I.O."/>
            <person name="Guillou S."/>
            <person name="Cros-Aarteil S."/>
            <person name="Calhoun S."/>
            <person name="Haridas S."/>
            <person name="Kuo A."/>
            <person name="Mondo S."/>
            <person name="Pangilinan J."/>
            <person name="Riley R."/>
            <person name="Labutti K."/>
            <person name="Andreopoulos B."/>
            <person name="Lipzen A."/>
            <person name="Chen C."/>
            <person name="Yanf M."/>
            <person name="Daum C."/>
            <person name="Ng V."/>
            <person name="Clum A."/>
            <person name="Steindorff A."/>
            <person name="Ohm R."/>
            <person name="Martin F."/>
            <person name="Silar P."/>
            <person name="Natvig D."/>
            <person name="Lalanne C."/>
            <person name="Gautier V."/>
            <person name="Ament-Velasquez S.L."/>
            <person name="Kruys A."/>
            <person name="Hutchinson M.I."/>
            <person name="Powell A.J."/>
            <person name="Barry K."/>
            <person name="Miller A.N."/>
            <person name="Grigoriev I.V."/>
            <person name="Debuchy R."/>
            <person name="Gladieux P."/>
            <person name="Thoren M.H."/>
            <person name="Johannesson H."/>
        </authorList>
    </citation>
    <scope>NUCLEOTIDE SEQUENCE</scope>
    <source>
        <strain evidence="2">CBS 540.89</strain>
    </source>
</reference>
<accession>A0AA40ASI8</accession>